<dbReference type="EMBL" id="NMUH01005724">
    <property type="protein sequence ID" value="MQM13528.1"/>
    <property type="molecule type" value="Genomic_DNA"/>
</dbReference>
<feature type="region of interest" description="Disordered" evidence="1">
    <location>
        <begin position="52"/>
        <end position="131"/>
    </location>
</feature>
<feature type="non-terminal residue" evidence="2">
    <location>
        <position position="131"/>
    </location>
</feature>
<dbReference type="AlphaFoldDB" id="A0A843X2B1"/>
<reference evidence="2" key="1">
    <citation type="submission" date="2017-07" db="EMBL/GenBank/DDBJ databases">
        <title>Taro Niue Genome Assembly and Annotation.</title>
        <authorList>
            <person name="Atibalentja N."/>
            <person name="Keating K."/>
            <person name="Fields C.J."/>
        </authorList>
    </citation>
    <scope>NUCLEOTIDE SEQUENCE</scope>
    <source>
        <strain evidence="2">Niue_2</strain>
        <tissue evidence="2">Leaf</tissue>
    </source>
</reference>
<feature type="compositionally biased region" description="Pro residues" evidence="1">
    <location>
        <begin position="1"/>
        <end position="10"/>
    </location>
</feature>
<sequence>RPWLRPPPWNERPGSPSSSSSREEPLLGPHCTSVPQVVAVARLLPLQARVVPVAPRSARSSGSCLLAGVDGASNRGQQQGGASSRSSLYQRPTRSRGSTTSSSSGSGSSGSSKIRSKFRQLSTRGGGRSQQ</sequence>
<feature type="region of interest" description="Disordered" evidence="1">
    <location>
        <begin position="1"/>
        <end position="30"/>
    </location>
</feature>
<evidence type="ECO:0000313" key="3">
    <source>
        <dbReference type="Proteomes" id="UP000652761"/>
    </source>
</evidence>
<name>A0A843X2B1_COLES</name>
<proteinExistence type="predicted"/>
<gene>
    <name evidence="2" type="ORF">Taro_046452</name>
</gene>
<keyword evidence="3" id="KW-1185">Reference proteome</keyword>
<feature type="compositionally biased region" description="Low complexity" evidence="1">
    <location>
        <begin position="71"/>
        <end position="87"/>
    </location>
</feature>
<dbReference type="Proteomes" id="UP000652761">
    <property type="component" value="Unassembled WGS sequence"/>
</dbReference>
<feature type="compositionally biased region" description="Low complexity" evidence="1">
    <location>
        <begin position="95"/>
        <end position="112"/>
    </location>
</feature>
<comment type="caution">
    <text evidence="2">The sequence shown here is derived from an EMBL/GenBank/DDBJ whole genome shotgun (WGS) entry which is preliminary data.</text>
</comment>
<accession>A0A843X2B1</accession>
<organism evidence="2 3">
    <name type="scientific">Colocasia esculenta</name>
    <name type="common">Wild taro</name>
    <name type="synonym">Arum esculentum</name>
    <dbReference type="NCBI Taxonomy" id="4460"/>
    <lineage>
        <taxon>Eukaryota</taxon>
        <taxon>Viridiplantae</taxon>
        <taxon>Streptophyta</taxon>
        <taxon>Embryophyta</taxon>
        <taxon>Tracheophyta</taxon>
        <taxon>Spermatophyta</taxon>
        <taxon>Magnoliopsida</taxon>
        <taxon>Liliopsida</taxon>
        <taxon>Araceae</taxon>
        <taxon>Aroideae</taxon>
        <taxon>Colocasieae</taxon>
        <taxon>Colocasia</taxon>
    </lineage>
</organism>
<protein>
    <submittedName>
        <fullName evidence="2">Uncharacterized protein</fullName>
    </submittedName>
</protein>
<evidence type="ECO:0000256" key="1">
    <source>
        <dbReference type="SAM" id="MobiDB-lite"/>
    </source>
</evidence>
<evidence type="ECO:0000313" key="2">
    <source>
        <dbReference type="EMBL" id="MQM13528.1"/>
    </source>
</evidence>